<dbReference type="AlphaFoldDB" id="A0A1H4JFC3"/>
<evidence type="ECO:0000313" key="10">
    <source>
        <dbReference type="EMBL" id="SEB45014.1"/>
    </source>
</evidence>
<evidence type="ECO:0000256" key="3">
    <source>
        <dbReference type="ARBA" id="ARBA00022448"/>
    </source>
</evidence>
<keyword evidence="7 8" id="KW-0472">Membrane</keyword>
<feature type="transmembrane region" description="Helical" evidence="8">
    <location>
        <begin position="188"/>
        <end position="208"/>
    </location>
</feature>
<feature type="domain" description="ABC transmembrane type-1" evidence="9">
    <location>
        <begin position="19"/>
        <end position="207"/>
    </location>
</feature>
<dbReference type="PANTHER" id="PTHR30614:SF35">
    <property type="entry name" value="ABC TRANSPORTER PERMEASE PROTEIN"/>
    <property type="match status" value="1"/>
</dbReference>
<dbReference type="RefSeq" id="WP_244509006.1">
    <property type="nucleotide sequence ID" value="NZ_FNSL01000001.1"/>
</dbReference>
<gene>
    <name evidence="10" type="ORF">SAMN05216452_1333</name>
</gene>
<evidence type="ECO:0000259" key="9">
    <source>
        <dbReference type="PROSITE" id="PS50928"/>
    </source>
</evidence>
<dbReference type="GO" id="GO:0022857">
    <property type="term" value="F:transmembrane transporter activity"/>
    <property type="evidence" value="ECO:0007669"/>
    <property type="project" value="InterPro"/>
</dbReference>
<evidence type="ECO:0000256" key="4">
    <source>
        <dbReference type="ARBA" id="ARBA00022475"/>
    </source>
</evidence>
<dbReference type="GO" id="GO:0006865">
    <property type="term" value="P:amino acid transport"/>
    <property type="evidence" value="ECO:0007669"/>
    <property type="project" value="TreeGrafter"/>
</dbReference>
<dbReference type="GO" id="GO:0043190">
    <property type="term" value="C:ATP-binding cassette (ABC) transporter complex"/>
    <property type="evidence" value="ECO:0007669"/>
    <property type="project" value="InterPro"/>
</dbReference>
<accession>A0A1H4JFC3</accession>
<organism evidence="10 11">
    <name type="scientific">Nitratireductor aquibiodomus</name>
    <dbReference type="NCBI Taxonomy" id="204799"/>
    <lineage>
        <taxon>Bacteria</taxon>
        <taxon>Pseudomonadati</taxon>
        <taxon>Pseudomonadota</taxon>
        <taxon>Alphaproteobacteria</taxon>
        <taxon>Hyphomicrobiales</taxon>
        <taxon>Phyllobacteriaceae</taxon>
        <taxon>Nitratireductor</taxon>
    </lineage>
</organism>
<name>A0A1H4JFC3_9HYPH</name>
<dbReference type="EMBL" id="FNSL01000001">
    <property type="protein sequence ID" value="SEB45014.1"/>
    <property type="molecule type" value="Genomic_DNA"/>
</dbReference>
<keyword evidence="3 8" id="KW-0813">Transport</keyword>
<dbReference type="InterPro" id="IPR000515">
    <property type="entry name" value="MetI-like"/>
</dbReference>
<dbReference type="Gene3D" id="1.10.3720.10">
    <property type="entry name" value="MetI-like"/>
    <property type="match status" value="1"/>
</dbReference>
<keyword evidence="6 8" id="KW-1133">Transmembrane helix</keyword>
<feature type="transmembrane region" description="Helical" evidence="8">
    <location>
        <begin position="20"/>
        <end position="43"/>
    </location>
</feature>
<evidence type="ECO:0000313" key="11">
    <source>
        <dbReference type="Proteomes" id="UP000199064"/>
    </source>
</evidence>
<keyword evidence="11" id="KW-1185">Reference proteome</keyword>
<feature type="transmembrane region" description="Helical" evidence="8">
    <location>
        <begin position="55"/>
        <end position="75"/>
    </location>
</feature>
<proteinExistence type="inferred from homology"/>
<protein>
    <submittedName>
        <fullName evidence="10">Amino acid ABC transporter membrane protein 1, PAAT family</fullName>
    </submittedName>
</protein>
<feature type="transmembrane region" description="Helical" evidence="8">
    <location>
        <begin position="81"/>
        <end position="103"/>
    </location>
</feature>
<evidence type="ECO:0000256" key="5">
    <source>
        <dbReference type="ARBA" id="ARBA00022692"/>
    </source>
</evidence>
<evidence type="ECO:0000256" key="6">
    <source>
        <dbReference type="ARBA" id="ARBA00022989"/>
    </source>
</evidence>
<comment type="subcellular location">
    <subcellularLocation>
        <location evidence="1">Cell inner membrane</location>
        <topology evidence="1">Multi-pass membrane protein</topology>
    </subcellularLocation>
    <subcellularLocation>
        <location evidence="8">Cell membrane</location>
        <topology evidence="8">Multi-pass membrane protein</topology>
    </subcellularLocation>
</comment>
<dbReference type="PROSITE" id="PS50928">
    <property type="entry name" value="ABC_TM1"/>
    <property type="match status" value="1"/>
</dbReference>
<feature type="transmembrane region" description="Helical" evidence="8">
    <location>
        <begin position="152"/>
        <end position="168"/>
    </location>
</feature>
<keyword evidence="4" id="KW-1003">Cell membrane</keyword>
<dbReference type="PANTHER" id="PTHR30614">
    <property type="entry name" value="MEMBRANE COMPONENT OF AMINO ACID ABC TRANSPORTER"/>
    <property type="match status" value="1"/>
</dbReference>
<evidence type="ECO:0000256" key="1">
    <source>
        <dbReference type="ARBA" id="ARBA00004429"/>
    </source>
</evidence>
<evidence type="ECO:0000256" key="8">
    <source>
        <dbReference type="RuleBase" id="RU363032"/>
    </source>
</evidence>
<dbReference type="NCBIfam" id="TIGR01726">
    <property type="entry name" value="HEQRo_perm_3TM"/>
    <property type="match status" value="1"/>
</dbReference>
<dbReference type="InterPro" id="IPR043429">
    <property type="entry name" value="ArtM/GltK/GlnP/TcyL/YhdX-like"/>
</dbReference>
<comment type="similarity">
    <text evidence="2">Belongs to the binding-protein-dependent transport system permease family. HisMQ subfamily.</text>
</comment>
<evidence type="ECO:0000256" key="7">
    <source>
        <dbReference type="ARBA" id="ARBA00023136"/>
    </source>
</evidence>
<dbReference type="Pfam" id="PF00528">
    <property type="entry name" value="BPD_transp_1"/>
    <property type="match status" value="1"/>
</dbReference>
<evidence type="ECO:0000256" key="2">
    <source>
        <dbReference type="ARBA" id="ARBA00010072"/>
    </source>
</evidence>
<dbReference type="InterPro" id="IPR010065">
    <property type="entry name" value="AA_ABC_transptr_permease_3TM"/>
</dbReference>
<keyword evidence="5 8" id="KW-0812">Transmembrane</keyword>
<dbReference type="Proteomes" id="UP000199064">
    <property type="component" value="Unassembled WGS sequence"/>
</dbReference>
<sequence length="224" mass="24212">MNQLWVTLAPHLPFMLDGFLLTVFACTLAIIGAVLIGALMASLRTSGNRIVRGVAFAYSDVFRNTPFIVQLFFFFYGLPEIGIYIGAFETGVIALSIIGGAFVSDVIRSGILAVDQGVIEAAKVSGLSRWTIFTRIVLPIALRTSVRPMGSVLINMVLTSSILSTITINELTGTTKIVASTTFKPFEVYLVLLILYASLTYALSLLINTVHRRLNRAMDTGGAA</sequence>
<reference evidence="11" key="1">
    <citation type="submission" date="2016-10" db="EMBL/GenBank/DDBJ databases">
        <authorList>
            <person name="Varghese N."/>
            <person name="Submissions S."/>
        </authorList>
    </citation>
    <scope>NUCLEOTIDE SEQUENCE [LARGE SCALE GENOMIC DNA]</scope>
    <source>
        <strain evidence="11">ES.061</strain>
    </source>
</reference>
<dbReference type="InterPro" id="IPR035906">
    <property type="entry name" value="MetI-like_sf"/>
</dbReference>
<dbReference type="CDD" id="cd06261">
    <property type="entry name" value="TM_PBP2"/>
    <property type="match status" value="1"/>
</dbReference>
<dbReference type="SUPFAM" id="SSF161098">
    <property type="entry name" value="MetI-like"/>
    <property type="match status" value="1"/>
</dbReference>